<evidence type="ECO:0000313" key="2">
    <source>
        <dbReference type="EMBL" id="GGH62123.1"/>
    </source>
</evidence>
<dbReference type="RefSeq" id="WP_188359357.1">
    <property type="nucleotide sequence ID" value="NZ_BMDC01000001.1"/>
</dbReference>
<sequence length="245" mass="26038">MTIIGAILLALILALVLILAVAFKSDDSSEASDTSSSSSRGGAAIALSEGSGNYKEYSGSGDDVIEIEQPAGSQEGWVEYGFESTRDTYNSFSISGLDSAGENTGDSASVSLDEGSEDQGSFWLNVSGSDRKTEEFEITASGDWTIRVHPAADAPVYTSDDTITGNTGEAFVVKGSTTKAHIKYNAPDDIGNYSLRTYDPELEMMTIDMMGESPYDGTGSVRVSDGGTPMYFDTMFAGEWEVTFK</sequence>
<name>A0A917ITA0_9MICC</name>
<dbReference type="Proteomes" id="UP000600171">
    <property type="component" value="Unassembled WGS sequence"/>
</dbReference>
<proteinExistence type="predicted"/>
<evidence type="ECO:0000313" key="3">
    <source>
        <dbReference type="Proteomes" id="UP000600171"/>
    </source>
</evidence>
<feature type="compositionally biased region" description="Polar residues" evidence="1">
    <location>
        <begin position="93"/>
        <end position="110"/>
    </location>
</feature>
<protein>
    <submittedName>
        <fullName evidence="2">Uncharacterized protein</fullName>
    </submittedName>
</protein>
<dbReference type="EMBL" id="BMDC01000001">
    <property type="protein sequence ID" value="GGH62123.1"/>
    <property type="molecule type" value="Genomic_DNA"/>
</dbReference>
<dbReference type="AlphaFoldDB" id="A0A917ITA0"/>
<organism evidence="2 3">
    <name type="scientific">Rothia aerolata</name>
    <dbReference type="NCBI Taxonomy" id="1812262"/>
    <lineage>
        <taxon>Bacteria</taxon>
        <taxon>Bacillati</taxon>
        <taxon>Actinomycetota</taxon>
        <taxon>Actinomycetes</taxon>
        <taxon>Micrococcales</taxon>
        <taxon>Micrococcaceae</taxon>
        <taxon>Rothia</taxon>
    </lineage>
</organism>
<gene>
    <name evidence="2" type="ORF">GCM10007359_12030</name>
</gene>
<keyword evidence="3" id="KW-1185">Reference proteome</keyword>
<accession>A0A917ITA0</accession>
<feature type="region of interest" description="Disordered" evidence="1">
    <location>
        <begin position="93"/>
        <end position="120"/>
    </location>
</feature>
<evidence type="ECO:0000256" key="1">
    <source>
        <dbReference type="SAM" id="MobiDB-lite"/>
    </source>
</evidence>
<comment type="caution">
    <text evidence="2">The sequence shown here is derived from an EMBL/GenBank/DDBJ whole genome shotgun (WGS) entry which is preliminary data.</text>
</comment>
<reference evidence="2 3" key="1">
    <citation type="journal article" date="2014" name="Int. J. Syst. Evol. Microbiol.">
        <title>Complete genome sequence of Corynebacterium casei LMG S-19264T (=DSM 44701T), isolated from a smear-ripened cheese.</title>
        <authorList>
            <consortium name="US DOE Joint Genome Institute (JGI-PGF)"/>
            <person name="Walter F."/>
            <person name="Albersmeier A."/>
            <person name="Kalinowski J."/>
            <person name="Ruckert C."/>
        </authorList>
    </citation>
    <scope>NUCLEOTIDE SEQUENCE [LARGE SCALE GENOMIC DNA]</scope>
    <source>
        <strain evidence="2 3">CCM 8669</strain>
    </source>
</reference>